<feature type="domain" description="Protein kinase" evidence="9">
    <location>
        <begin position="1"/>
        <end position="89"/>
    </location>
</feature>
<dbReference type="EMBL" id="JAFBMS010000052">
    <property type="protein sequence ID" value="KAG9339588.1"/>
    <property type="molecule type" value="Genomic_DNA"/>
</dbReference>
<keyword evidence="2" id="KW-0723">Serine/threonine-protein kinase</keyword>
<comment type="caution">
    <text evidence="10">The sequence shown here is derived from an EMBL/GenBank/DDBJ whole genome shotgun (WGS) entry which is preliminary data.</text>
</comment>
<dbReference type="GO" id="GO:0005524">
    <property type="term" value="F:ATP binding"/>
    <property type="evidence" value="ECO:0007669"/>
    <property type="project" value="UniProtKB-KW"/>
</dbReference>
<comment type="similarity">
    <text evidence="1">Belongs to the protein kinase superfamily. CAMK Ser/Thr protein kinase family.</text>
</comment>
<evidence type="ECO:0000259" key="9">
    <source>
        <dbReference type="PROSITE" id="PS50011"/>
    </source>
</evidence>
<keyword evidence="3" id="KW-0808">Transferase</keyword>
<organism evidence="10 11">
    <name type="scientific">Albula glossodonta</name>
    <name type="common">roundjaw bonefish</name>
    <dbReference type="NCBI Taxonomy" id="121402"/>
    <lineage>
        <taxon>Eukaryota</taxon>
        <taxon>Metazoa</taxon>
        <taxon>Chordata</taxon>
        <taxon>Craniata</taxon>
        <taxon>Vertebrata</taxon>
        <taxon>Euteleostomi</taxon>
        <taxon>Actinopterygii</taxon>
        <taxon>Neopterygii</taxon>
        <taxon>Teleostei</taxon>
        <taxon>Albuliformes</taxon>
        <taxon>Albulidae</taxon>
        <taxon>Albula</taxon>
    </lineage>
</organism>
<protein>
    <recommendedName>
        <fullName evidence="9">Protein kinase domain-containing protein</fullName>
    </recommendedName>
</protein>
<keyword evidence="11" id="KW-1185">Reference proteome</keyword>
<dbReference type="GO" id="GO:0004674">
    <property type="term" value="F:protein serine/threonine kinase activity"/>
    <property type="evidence" value="ECO:0007669"/>
    <property type="project" value="UniProtKB-KW"/>
</dbReference>
<accession>A0A8T2NPU9</accession>
<keyword evidence="4" id="KW-0547">Nucleotide-binding</keyword>
<feature type="signal peptide" evidence="8">
    <location>
        <begin position="1"/>
        <end position="21"/>
    </location>
</feature>
<dbReference type="InterPro" id="IPR011009">
    <property type="entry name" value="Kinase-like_dom_sf"/>
</dbReference>
<dbReference type="SUPFAM" id="SSF56112">
    <property type="entry name" value="Protein kinase-like (PK-like)"/>
    <property type="match status" value="1"/>
</dbReference>
<dbReference type="Proteomes" id="UP000824540">
    <property type="component" value="Unassembled WGS sequence"/>
</dbReference>
<dbReference type="Pfam" id="PF00069">
    <property type="entry name" value="Pkinase"/>
    <property type="match status" value="1"/>
</dbReference>
<evidence type="ECO:0000256" key="3">
    <source>
        <dbReference type="ARBA" id="ARBA00022679"/>
    </source>
</evidence>
<evidence type="ECO:0000256" key="8">
    <source>
        <dbReference type="SAM" id="SignalP"/>
    </source>
</evidence>
<evidence type="ECO:0000256" key="4">
    <source>
        <dbReference type="ARBA" id="ARBA00022741"/>
    </source>
</evidence>
<feature type="region of interest" description="Disordered" evidence="7">
    <location>
        <begin position="99"/>
        <end position="144"/>
    </location>
</feature>
<evidence type="ECO:0000256" key="2">
    <source>
        <dbReference type="ARBA" id="ARBA00022527"/>
    </source>
</evidence>
<dbReference type="AlphaFoldDB" id="A0A8T2NPU9"/>
<dbReference type="Gene3D" id="1.10.510.10">
    <property type="entry name" value="Transferase(Phosphotransferase) domain 1"/>
    <property type="match status" value="1"/>
</dbReference>
<sequence>MFADRLLIVPSMLCLMGPVYWHSLGGYPPFQTEGAEMTVREQITRGYYRFIPSKWDKISEQAKDLVKKLLVVDPKTRLTIEEALQHPWIQDEQMKDTAFKIMYPNGAPSEADQPSTSRKRPREDKDDEEQPGKRKPGPPPTAAK</sequence>
<dbReference type="InterPro" id="IPR000719">
    <property type="entry name" value="Prot_kinase_dom"/>
</dbReference>
<dbReference type="PROSITE" id="PS50011">
    <property type="entry name" value="PROTEIN_KINASE_DOM"/>
    <property type="match status" value="1"/>
</dbReference>
<evidence type="ECO:0000256" key="5">
    <source>
        <dbReference type="ARBA" id="ARBA00022777"/>
    </source>
</evidence>
<proteinExistence type="inferred from homology"/>
<feature type="chain" id="PRO_5035834540" description="Protein kinase domain-containing protein" evidence="8">
    <location>
        <begin position="22"/>
        <end position="144"/>
    </location>
</feature>
<keyword evidence="8" id="KW-0732">Signal</keyword>
<evidence type="ECO:0000256" key="7">
    <source>
        <dbReference type="SAM" id="MobiDB-lite"/>
    </source>
</evidence>
<keyword evidence="6" id="KW-0067">ATP-binding</keyword>
<evidence type="ECO:0000313" key="10">
    <source>
        <dbReference type="EMBL" id="KAG9339588.1"/>
    </source>
</evidence>
<reference evidence="10" key="1">
    <citation type="thesis" date="2021" institute="BYU ScholarsArchive" country="Provo, UT, USA">
        <title>Applications of and Algorithms for Genome Assembly and Genomic Analyses with an Emphasis on Marine Teleosts.</title>
        <authorList>
            <person name="Pickett B.D."/>
        </authorList>
    </citation>
    <scope>NUCLEOTIDE SEQUENCE</scope>
    <source>
        <strain evidence="10">HI-2016</strain>
    </source>
</reference>
<keyword evidence="5" id="KW-0418">Kinase</keyword>
<evidence type="ECO:0000313" key="11">
    <source>
        <dbReference type="Proteomes" id="UP000824540"/>
    </source>
</evidence>
<dbReference type="PANTHER" id="PTHR24349">
    <property type="entry name" value="SERINE/THREONINE-PROTEIN KINASE"/>
    <property type="match status" value="1"/>
</dbReference>
<gene>
    <name evidence="10" type="ORF">JZ751_023479</name>
</gene>
<evidence type="ECO:0000256" key="6">
    <source>
        <dbReference type="ARBA" id="ARBA00022840"/>
    </source>
</evidence>
<evidence type="ECO:0000256" key="1">
    <source>
        <dbReference type="ARBA" id="ARBA00006692"/>
    </source>
</evidence>
<name>A0A8T2NPU9_9TELE</name>
<dbReference type="InterPro" id="IPR050205">
    <property type="entry name" value="CDPK_Ser/Thr_kinases"/>
</dbReference>
<dbReference type="OrthoDB" id="1738954at2759"/>